<feature type="region of interest" description="Disordered" evidence="6">
    <location>
        <begin position="458"/>
        <end position="481"/>
    </location>
</feature>
<dbReference type="InterPro" id="IPR001155">
    <property type="entry name" value="OxRdtase_FMN_N"/>
</dbReference>
<dbReference type="Proteomes" id="UP000292957">
    <property type="component" value="Unassembled WGS sequence"/>
</dbReference>
<protein>
    <submittedName>
        <fullName evidence="8">FMN-linked oxidoreductase</fullName>
    </submittedName>
</protein>
<evidence type="ECO:0000256" key="5">
    <source>
        <dbReference type="ARBA" id="ARBA00023002"/>
    </source>
</evidence>
<dbReference type="PANTHER" id="PTHR43303:SF4">
    <property type="entry name" value="NADPH DEHYDROGENASE C23G7.10C-RELATED"/>
    <property type="match status" value="1"/>
</dbReference>
<gene>
    <name evidence="8" type="ORF">BD311DRAFT_746723</name>
</gene>
<dbReference type="CDD" id="cd02932">
    <property type="entry name" value="OYE_YqiM_FMN"/>
    <property type="match status" value="1"/>
</dbReference>
<dbReference type="InterPro" id="IPR044152">
    <property type="entry name" value="YqjM-like"/>
</dbReference>
<dbReference type="EMBL" id="ML143388">
    <property type="protein sequence ID" value="TBU34747.1"/>
    <property type="molecule type" value="Genomic_DNA"/>
</dbReference>
<dbReference type="GO" id="GO:0050661">
    <property type="term" value="F:NADP binding"/>
    <property type="evidence" value="ECO:0007669"/>
    <property type="project" value="InterPro"/>
</dbReference>
<dbReference type="Gene3D" id="3.20.20.70">
    <property type="entry name" value="Aldolase class I"/>
    <property type="match status" value="1"/>
</dbReference>
<dbReference type="PANTHER" id="PTHR43303">
    <property type="entry name" value="NADPH DEHYDROGENASE C23G7.10C-RELATED"/>
    <property type="match status" value="1"/>
</dbReference>
<keyword evidence="4" id="KW-0521">NADP</keyword>
<reference evidence="8" key="1">
    <citation type="submission" date="2019-01" db="EMBL/GenBank/DDBJ databases">
        <title>Draft genome sequences of three monokaryotic isolates of the white-rot basidiomycete fungus Dichomitus squalens.</title>
        <authorList>
            <consortium name="DOE Joint Genome Institute"/>
            <person name="Lopez S.C."/>
            <person name="Andreopoulos B."/>
            <person name="Pangilinan J."/>
            <person name="Lipzen A."/>
            <person name="Riley R."/>
            <person name="Ahrendt S."/>
            <person name="Ng V."/>
            <person name="Barry K."/>
            <person name="Daum C."/>
            <person name="Grigoriev I.V."/>
            <person name="Hilden K.S."/>
            <person name="Makela M.R."/>
            <person name="de Vries R.P."/>
        </authorList>
    </citation>
    <scope>NUCLEOTIDE SEQUENCE [LARGE SCALE GENOMIC DNA]</scope>
    <source>
        <strain evidence="8">OM18370.1</strain>
    </source>
</reference>
<dbReference type="AlphaFoldDB" id="A0A4Q9N431"/>
<dbReference type="Pfam" id="PF00724">
    <property type="entry name" value="Oxidored_FMN"/>
    <property type="match status" value="1"/>
</dbReference>
<accession>A0A4Q9N431</accession>
<feature type="domain" description="NADH:flavin oxidoreductase/NADH oxidase N-terminal" evidence="7">
    <location>
        <begin position="79"/>
        <end position="435"/>
    </location>
</feature>
<keyword evidence="3" id="KW-0288">FMN</keyword>
<dbReference type="InterPro" id="IPR013785">
    <property type="entry name" value="Aldolase_TIM"/>
</dbReference>
<dbReference type="GO" id="GO:0010181">
    <property type="term" value="F:FMN binding"/>
    <property type="evidence" value="ECO:0007669"/>
    <property type="project" value="InterPro"/>
</dbReference>
<name>A0A4Q9N431_9APHY</name>
<evidence type="ECO:0000256" key="4">
    <source>
        <dbReference type="ARBA" id="ARBA00022857"/>
    </source>
</evidence>
<dbReference type="OrthoDB" id="72788at2759"/>
<evidence type="ECO:0000256" key="6">
    <source>
        <dbReference type="SAM" id="MobiDB-lite"/>
    </source>
</evidence>
<evidence type="ECO:0000313" key="8">
    <source>
        <dbReference type="EMBL" id="TBU34747.1"/>
    </source>
</evidence>
<keyword evidence="5" id="KW-0560">Oxidoreductase</keyword>
<evidence type="ECO:0000256" key="3">
    <source>
        <dbReference type="ARBA" id="ARBA00022643"/>
    </source>
</evidence>
<evidence type="ECO:0000256" key="1">
    <source>
        <dbReference type="ARBA" id="ARBA00001917"/>
    </source>
</evidence>
<evidence type="ECO:0000259" key="7">
    <source>
        <dbReference type="Pfam" id="PF00724"/>
    </source>
</evidence>
<dbReference type="SUPFAM" id="SSF51395">
    <property type="entry name" value="FMN-linked oxidoreductases"/>
    <property type="match status" value="1"/>
</dbReference>
<proteinExistence type="predicted"/>
<sequence>MHTIRQSVTTSLPRTRLSSTSFSCLRKIPYTTPFATTRTMSYINRPVPGADQYFPLNEPPIGSPYPKDVYPQNAELPTLFKPITIRGVTFKNRIFVSPMCQYSSDNGHATDWQLVHIGGYATRGVGAICSEATAVVPEGRISPEDAGLWTDSQIAPLKRIVNFAHAQGTVIGVQLAHAGRKASTYAPWVHSDIAKTWKAPTYVAGKDEGGWPDDVPGPSDIPFSDQYPKPKPMTEEDLQRVEDAFVQAVERCKQVGFDFIEIHGAHGYLFHEFLSPLSNVRTDQYGGPLENRLRWPLRVAQKARAAWDKPLFYRISATDWAEGPEQDTNGEWKQWGIEQSKIFTGELEKLGIDLIDCSSGGNWVKQKIDVGPGYQTPFAEALKKAHPNLPIGTVGLITEAEQAESYLRDGKADVVFLARALIRDPHWAIRAAEKLGVAVKPANQYERGWVDMLTPARAGATSHERGGEQGTAKENLDQKQA</sequence>
<dbReference type="GO" id="GO:0003959">
    <property type="term" value="F:NADPH dehydrogenase activity"/>
    <property type="evidence" value="ECO:0007669"/>
    <property type="project" value="InterPro"/>
</dbReference>
<organism evidence="8">
    <name type="scientific">Dichomitus squalens</name>
    <dbReference type="NCBI Taxonomy" id="114155"/>
    <lineage>
        <taxon>Eukaryota</taxon>
        <taxon>Fungi</taxon>
        <taxon>Dikarya</taxon>
        <taxon>Basidiomycota</taxon>
        <taxon>Agaricomycotina</taxon>
        <taxon>Agaricomycetes</taxon>
        <taxon>Polyporales</taxon>
        <taxon>Polyporaceae</taxon>
        <taxon>Dichomitus</taxon>
    </lineage>
</organism>
<comment type="cofactor">
    <cofactor evidence="1">
        <name>FMN</name>
        <dbReference type="ChEBI" id="CHEBI:58210"/>
    </cofactor>
</comment>
<keyword evidence="2" id="KW-0285">Flavoprotein</keyword>
<evidence type="ECO:0000256" key="2">
    <source>
        <dbReference type="ARBA" id="ARBA00022630"/>
    </source>
</evidence>